<dbReference type="AlphaFoldDB" id="A0A0H3APL6"/>
<sequence length="45" mass="5196">MWVAPLARACGHTYFPCKYRSSGICAAMRDDPSRTQSRKRVENDY</sequence>
<keyword evidence="2" id="KW-1185">Reference proteome</keyword>
<dbReference type="HOGENOM" id="CLU_3196927_0_0_5"/>
<reference evidence="2" key="1">
    <citation type="journal article" date="2009" name="PLoS ONE">
        <title>Genome degradation in Brucella ovis corresponds with narrowing of its host range and tissue tropism.</title>
        <authorList>
            <person name="Tsolis R.M."/>
            <person name="Seshadri R."/>
            <person name="Santos R.L."/>
            <person name="Sangari F.J."/>
            <person name="Lobo J.M."/>
            <person name="de Jong M.F."/>
            <person name="Ren Q."/>
            <person name="Myers G."/>
            <person name="Brinkac L.M."/>
            <person name="Nelson W.C."/>
            <person name="Deboy R.T."/>
            <person name="Angiuoli S."/>
            <person name="Khouri H."/>
            <person name="Dimitrov G."/>
            <person name="Robinson J.R."/>
            <person name="Mulligan S."/>
            <person name="Walker R.L."/>
            <person name="Elzer P.E."/>
            <person name="Hassan K.A."/>
            <person name="Paulsen I.T."/>
        </authorList>
    </citation>
    <scope>NUCLEOTIDE SEQUENCE [LARGE SCALE GENOMIC DNA]</scope>
    <source>
        <strain evidence="2">ATCC 25840 / 63/290 / NCTC 10512</strain>
    </source>
</reference>
<organism evidence="1 2">
    <name type="scientific">Brucella ovis (strain ATCC 25840 / 63/290 / NCTC 10512)</name>
    <dbReference type="NCBI Taxonomy" id="444178"/>
    <lineage>
        <taxon>Bacteria</taxon>
        <taxon>Pseudomonadati</taxon>
        <taxon>Pseudomonadota</taxon>
        <taxon>Alphaproteobacteria</taxon>
        <taxon>Hyphomicrobiales</taxon>
        <taxon>Brucellaceae</taxon>
        <taxon>Brucella/Ochrobactrum group</taxon>
        <taxon>Brucella</taxon>
    </lineage>
</organism>
<evidence type="ECO:0000313" key="1">
    <source>
        <dbReference type="EMBL" id="ABQ60452.1"/>
    </source>
</evidence>
<gene>
    <name evidence="1" type="ordered locus">BOV_0161</name>
</gene>
<protein>
    <submittedName>
        <fullName evidence="1">Uncharacterized protein</fullName>
    </submittedName>
</protein>
<evidence type="ECO:0000313" key="2">
    <source>
        <dbReference type="Proteomes" id="UP000006383"/>
    </source>
</evidence>
<dbReference type="Proteomes" id="UP000006383">
    <property type="component" value="Chromosome I"/>
</dbReference>
<proteinExistence type="predicted"/>
<accession>A0A0H3APL6</accession>
<name>A0A0H3APL6_BRUO2</name>
<dbReference type="EMBL" id="CP000708">
    <property type="protein sequence ID" value="ABQ60452.1"/>
    <property type="molecule type" value="Genomic_DNA"/>
</dbReference>
<dbReference type="KEGG" id="bov:BOV_0161"/>